<evidence type="ECO:0000313" key="4">
    <source>
        <dbReference type="Proteomes" id="UP000824120"/>
    </source>
</evidence>
<dbReference type="SUPFAM" id="SSF81383">
    <property type="entry name" value="F-box domain"/>
    <property type="match status" value="1"/>
</dbReference>
<keyword evidence="4" id="KW-1185">Reference proteome</keyword>
<dbReference type="Pfam" id="PF00646">
    <property type="entry name" value="F-box"/>
    <property type="match status" value="1"/>
</dbReference>
<proteinExistence type="predicted"/>
<comment type="caution">
    <text evidence="3">The sequence shown here is derived from an EMBL/GenBank/DDBJ whole genome shotgun (WGS) entry which is preliminary data.</text>
</comment>
<protein>
    <recommendedName>
        <fullName evidence="5">F-box domain-containing protein</fullName>
    </recommendedName>
</protein>
<feature type="domain" description="F-box" evidence="1">
    <location>
        <begin position="277"/>
        <end position="309"/>
    </location>
</feature>
<evidence type="ECO:0000259" key="1">
    <source>
        <dbReference type="Pfam" id="PF00646"/>
    </source>
</evidence>
<dbReference type="InterPro" id="IPR001810">
    <property type="entry name" value="F-box_dom"/>
</dbReference>
<dbReference type="PANTHER" id="PTHR31111">
    <property type="entry name" value="BNAA05G37150D PROTEIN-RELATED"/>
    <property type="match status" value="1"/>
</dbReference>
<sequence length="332" mass="38577">MLISDPSWWKKQKEDGKSSSSILQIESFGELPFHIHVLSSVNDLFLLWQPFSVQPAKILNPSTIEVKFLPNLKEDFSLCHYSLGFKPKENKYKVLSTAKYDQEGYIKSRVFTLGIDESWRETKSIPLPIFAEARHLHQWTAFDVKAENSKLIELVDESQWWHYELIEVKSKLGILVYEKRLDGHIHLRVLGETQKKDEWESHTIQFPSTWKDIQPDVISSCTSGDGEILFTVNVKSGILYLCYDITRQSWRTLEIKGLPKNECIEGICSYVMKMKFSIPDEIMFEIFSWLPVKSLMCFKCVSGLCNSLIFESDCIWEPYSVRPVLIFNPSTR</sequence>
<dbReference type="PANTHER" id="PTHR31111:SF41">
    <property type="entry name" value="F-BOX ASSOCIATED DOMAIN-CONTAINING PROTEIN"/>
    <property type="match status" value="1"/>
</dbReference>
<feature type="domain" description="F-box associated beta-propeller type 3" evidence="2">
    <location>
        <begin position="21"/>
        <end position="264"/>
    </location>
</feature>
<dbReference type="InterPro" id="IPR013187">
    <property type="entry name" value="F-box-assoc_dom_typ3"/>
</dbReference>
<evidence type="ECO:0000259" key="2">
    <source>
        <dbReference type="Pfam" id="PF08268"/>
    </source>
</evidence>
<dbReference type="Pfam" id="PF08268">
    <property type="entry name" value="FBA_3"/>
    <property type="match status" value="1"/>
</dbReference>
<gene>
    <name evidence="3" type="ORF">H5410_001078</name>
</gene>
<dbReference type="Gene3D" id="1.20.1280.50">
    <property type="match status" value="1"/>
</dbReference>
<organism evidence="3 4">
    <name type="scientific">Solanum commersonii</name>
    <name type="common">Commerson's wild potato</name>
    <name type="synonym">Commerson's nightshade</name>
    <dbReference type="NCBI Taxonomy" id="4109"/>
    <lineage>
        <taxon>Eukaryota</taxon>
        <taxon>Viridiplantae</taxon>
        <taxon>Streptophyta</taxon>
        <taxon>Embryophyta</taxon>
        <taxon>Tracheophyta</taxon>
        <taxon>Spermatophyta</taxon>
        <taxon>Magnoliopsida</taxon>
        <taxon>eudicotyledons</taxon>
        <taxon>Gunneridae</taxon>
        <taxon>Pentapetalae</taxon>
        <taxon>asterids</taxon>
        <taxon>lamiids</taxon>
        <taxon>Solanales</taxon>
        <taxon>Solanaceae</taxon>
        <taxon>Solanoideae</taxon>
        <taxon>Solaneae</taxon>
        <taxon>Solanum</taxon>
    </lineage>
</organism>
<accession>A0A9J6AY90</accession>
<dbReference type="Proteomes" id="UP000824120">
    <property type="component" value="Chromosome 1"/>
</dbReference>
<reference evidence="3 4" key="1">
    <citation type="submission" date="2020-09" db="EMBL/GenBank/DDBJ databases">
        <title>De no assembly of potato wild relative species, Solanum commersonii.</title>
        <authorList>
            <person name="Cho K."/>
        </authorList>
    </citation>
    <scope>NUCLEOTIDE SEQUENCE [LARGE SCALE GENOMIC DNA]</scope>
    <source>
        <strain evidence="3">LZ3.2</strain>
        <tissue evidence="3">Leaf</tissue>
    </source>
</reference>
<dbReference type="OrthoDB" id="1299321at2759"/>
<name>A0A9J6AY90_SOLCO</name>
<dbReference type="InterPro" id="IPR017451">
    <property type="entry name" value="F-box-assoc_interact_dom"/>
</dbReference>
<dbReference type="AlphaFoldDB" id="A0A9J6AY90"/>
<dbReference type="InterPro" id="IPR036047">
    <property type="entry name" value="F-box-like_dom_sf"/>
</dbReference>
<evidence type="ECO:0008006" key="5">
    <source>
        <dbReference type="Google" id="ProtNLM"/>
    </source>
</evidence>
<dbReference type="NCBIfam" id="TIGR01640">
    <property type="entry name" value="F_box_assoc_1"/>
    <property type="match status" value="1"/>
</dbReference>
<evidence type="ECO:0000313" key="3">
    <source>
        <dbReference type="EMBL" id="KAG5629361.1"/>
    </source>
</evidence>
<dbReference type="EMBL" id="JACXVP010000001">
    <property type="protein sequence ID" value="KAG5629361.1"/>
    <property type="molecule type" value="Genomic_DNA"/>
</dbReference>